<feature type="region of interest" description="Disordered" evidence="1">
    <location>
        <begin position="1"/>
        <end position="27"/>
    </location>
</feature>
<evidence type="ECO:0000313" key="2">
    <source>
        <dbReference type="Proteomes" id="UP000095287"/>
    </source>
</evidence>
<proteinExistence type="predicted"/>
<evidence type="ECO:0000313" key="3">
    <source>
        <dbReference type="WBParaSite" id="L893_g9799.t1"/>
    </source>
</evidence>
<dbReference type="AlphaFoldDB" id="A0A1I8AWH3"/>
<keyword evidence="2" id="KW-1185">Reference proteome</keyword>
<dbReference type="WBParaSite" id="L893_g9799.t1">
    <property type="protein sequence ID" value="L893_g9799.t1"/>
    <property type="gene ID" value="L893_g9799"/>
</dbReference>
<name>A0A1I8AWH3_9BILA</name>
<dbReference type="Proteomes" id="UP000095287">
    <property type="component" value="Unplaced"/>
</dbReference>
<reference evidence="3" key="1">
    <citation type="submission" date="2016-11" db="UniProtKB">
        <authorList>
            <consortium name="WormBaseParasite"/>
        </authorList>
    </citation>
    <scope>IDENTIFICATION</scope>
</reference>
<organism evidence="2 3">
    <name type="scientific">Steinernema glaseri</name>
    <dbReference type="NCBI Taxonomy" id="37863"/>
    <lineage>
        <taxon>Eukaryota</taxon>
        <taxon>Metazoa</taxon>
        <taxon>Ecdysozoa</taxon>
        <taxon>Nematoda</taxon>
        <taxon>Chromadorea</taxon>
        <taxon>Rhabditida</taxon>
        <taxon>Tylenchina</taxon>
        <taxon>Panagrolaimomorpha</taxon>
        <taxon>Strongyloidoidea</taxon>
        <taxon>Steinernematidae</taxon>
        <taxon>Steinernema</taxon>
    </lineage>
</organism>
<sequence length="63" mass="7048">MTYEDPSQMPFQSEPLRDAASQPSSTCLPVSSYEPFPVFNDDPIADATLEQQIPGAFEYFPVF</sequence>
<accession>A0A1I8AWH3</accession>
<protein>
    <submittedName>
        <fullName evidence="3">Uncharacterized protein</fullName>
    </submittedName>
</protein>
<evidence type="ECO:0000256" key="1">
    <source>
        <dbReference type="SAM" id="MobiDB-lite"/>
    </source>
</evidence>